<evidence type="ECO:0000256" key="1">
    <source>
        <dbReference type="ARBA" id="ARBA00010617"/>
    </source>
</evidence>
<dbReference type="GeneID" id="70188866"/>
<dbReference type="FunFam" id="1.10.630.10:FF:000051">
    <property type="entry name" value="Cytochrome P450 monooxygenase (Fum15)"/>
    <property type="match status" value="1"/>
</dbReference>
<evidence type="ECO:0000256" key="3">
    <source>
        <dbReference type="ARBA" id="ARBA00022723"/>
    </source>
</evidence>
<dbReference type="Gene3D" id="1.10.630.10">
    <property type="entry name" value="Cytochrome P450"/>
    <property type="match status" value="1"/>
</dbReference>
<keyword evidence="6" id="KW-0812">Transmembrane</keyword>
<keyword evidence="2 5" id="KW-0349">Heme</keyword>
<dbReference type="InterPro" id="IPR050121">
    <property type="entry name" value="Cytochrome_P450_monoxygenase"/>
</dbReference>
<keyword evidence="3 5" id="KW-0479">Metal-binding</keyword>
<dbReference type="InterPro" id="IPR002401">
    <property type="entry name" value="Cyt_P450_E_grp-I"/>
</dbReference>
<name>A0A9P8Y0L4_9PEZI</name>
<dbReference type="OrthoDB" id="1470350at2759"/>
<keyword evidence="4 5" id="KW-0408">Iron</keyword>
<evidence type="ECO:0000256" key="6">
    <source>
        <dbReference type="SAM" id="Phobius"/>
    </source>
</evidence>
<dbReference type="Pfam" id="PF00067">
    <property type="entry name" value="p450"/>
    <property type="match status" value="1"/>
</dbReference>
<accession>A0A9P8Y0L4</accession>
<keyword evidence="8" id="KW-1185">Reference proteome</keyword>
<reference evidence="7" key="1">
    <citation type="journal article" date="2021" name="Nat. Commun.">
        <title>Genetic determinants of endophytism in the Arabidopsis root mycobiome.</title>
        <authorList>
            <person name="Mesny F."/>
            <person name="Miyauchi S."/>
            <person name="Thiergart T."/>
            <person name="Pickel B."/>
            <person name="Atanasova L."/>
            <person name="Karlsson M."/>
            <person name="Huettel B."/>
            <person name="Barry K.W."/>
            <person name="Haridas S."/>
            <person name="Chen C."/>
            <person name="Bauer D."/>
            <person name="Andreopoulos W."/>
            <person name="Pangilinan J."/>
            <person name="LaButti K."/>
            <person name="Riley R."/>
            <person name="Lipzen A."/>
            <person name="Clum A."/>
            <person name="Drula E."/>
            <person name="Henrissat B."/>
            <person name="Kohler A."/>
            <person name="Grigoriev I.V."/>
            <person name="Martin F.M."/>
            <person name="Hacquard S."/>
        </authorList>
    </citation>
    <scope>NUCLEOTIDE SEQUENCE</scope>
    <source>
        <strain evidence="7">MPI-CAGE-CH-0230</strain>
    </source>
</reference>
<gene>
    <name evidence="7" type="ORF">B0I36DRAFT_366566</name>
</gene>
<keyword evidence="6" id="KW-1133">Transmembrane helix</keyword>
<dbReference type="GO" id="GO:0020037">
    <property type="term" value="F:heme binding"/>
    <property type="evidence" value="ECO:0007669"/>
    <property type="project" value="InterPro"/>
</dbReference>
<dbReference type="PRINTS" id="PR00463">
    <property type="entry name" value="EP450I"/>
</dbReference>
<dbReference type="SUPFAM" id="SSF48264">
    <property type="entry name" value="Cytochrome P450"/>
    <property type="match status" value="1"/>
</dbReference>
<evidence type="ECO:0000313" key="7">
    <source>
        <dbReference type="EMBL" id="KAH7024637.1"/>
    </source>
</evidence>
<evidence type="ECO:0000313" key="8">
    <source>
        <dbReference type="Proteomes" id="UP000756346"/>
    </source>
</evidence>
<feature type="transmembrane region" description="Helical" evidence="6">
    <location>
        <begin position="35"/>
        <end position="57"/>
    </location>
</feature>
<dbReference type="CDD" id="cd11069">
    <property type="entry name" value="CYP_FUM15-like"/>
    <property type="match status" value="1"/>
</dbReference>
<comment type="similarity">
    <text evidence="1">Belongs to the cytochrome P450 family.</text>
</comment>
<evidence type="ECO:0000256" key="4">
    <source>
        <dbReference type="ARBA" id="ARBA00023004"/>
    </source>
</evidence>
<dbReference type="RefSeq" id="XP_046008185.1">
    <property type="nucleotide sequence ID" value="XM_046159320.1"/>
</dbReference>
<keyword evidence="6" id="KW-0472">Membrane</keyword>
<dbReference type="Proteomes" id="UP000756346">
    <property type="component" value="Unassembled WGS sequence"/>
</dbReference>
<comment type="caution">
    <text evidence="7">The sequence shown here is derived from an EMBL/GenBank/DDBJ whole genome shotgun (WGS) entry which is preliminary data.</text>
</comment>
<dbReference type="EMBL" id="JAGTJQ010000009">
    <property type="protein sequence ID" value="KAH7024637.1"/>
    <property type="molecule type" value="Genomic_DNA"/>
</dbReference>
<evidence type="ECO:0000256" key="2">
    <source>
        <dbReference type="ARBA" id="ARBA00022617"/>
    </source>
</evidence>
<evidence type="ECO:0000256" key="5">
    <source>
        <dbReference type="PIRSR" id="PIRSR602401-1"/>
    </source>
</evidence>
<dbReference type="InterPro" id="IPR001128">
    <property type="entry name" value="Cyt_P450"/>
</dbReference>
<dbReference type="PANTHER" id="PTHR24305:SF166">
    <property type="entry name" value="CYTOCHROME P450 12A4, MITOCHONDRIAL-RELATED"/>
    <property type="match status" value="1"/>
</dbReference>
<dbReference type="GO" id="GO:0016705">
    <property type="term" value="F:oxidoreductase activity, acting on paired donors, with incorporation or reduction of molecular oxygen"/>
    <property type="evidence" value="ECO:0007669"/>
    <property type="project" value="InterPro"/>
</dbReference>
<proteinExistence type="inferred from homology"/>
<dbReference type="AlphaFoldDB" id="A0A9P8Y0L4"/>
<sequence>MPSTLLTPSRVTLAAAVQALVLPRLFKESLSTTSQLKLILGIFGANYAALFLHFLVIRPFLLSKLRHLPGPRYHLTALPRSMVGRQSPPGEIFIDVMKRYPSDELILCSIWHDYLLVARPRGLADVLVHRPYDFVKPPNIAGFLRHVLGDGLIVVEGDQHKFLRKNSLPAFSFRHIKDLYPMIWNKALLLTEALRADAQEAGTRGYSLASNNTASSSSPPPSWAHPGTVELNTWASRATLDIIGVAGLGREFNMMKRNEDPLMAVYEELLEPTKEKLAFFLATAMLGERAVKVLPWRMNQVFKRLTRALADLCGPMMQEKREAIVKKGDDHFDVLSLLVKSDNFSDKELTDQLLTYLAAGHETTSSAFSWTSYLLAKHQDIQAALRREVQDALPQGCAGTDPATTDIASILESLPLLNGVINETLRLYPTVPISMREAVRDTVIADHPVPKGARILLVPWAVNRSPQIWGEDATQFRPERWINVDGDGKPNMHGGAGSNYHFLTFLHGPRSCIGQGFARAELRCLLATVVASFDWTLGMDEDKVVPGGVITIKPANGMYVKLRPLE</sequence>
<feature type="binding site" description="axial binding residue" evidence="5">
    <location>
        <position position="512"/>
    </location>
    <ligand>
        <name>heme</name>
        <dbReference type="ChEBI" id="CHEBI:30413"/>
    </ligand>
    <ligandPart>
        <name>Fe</name>
        <dbReference type="ChEBI" id="CHEBI:18248"/>
    </ligandPart>
</feature>
<organism evidence="7 8">
    <name type="scientific">Microdochium trichocladiopsis</name>
    <dbReference type="NCBI Taxonomy" id="1682393"/>
    <lineage>
        <taxon>Eukaryota</taxon>
        <taxon>Fungi</taxon>
        <taxon>Dikarya</taxon>
        <taxon>Ascomycota</taxon>
        <taxon>Pezizomycotina</taxon>
        <taxon>Sordariomycetes</taxon>
        <taxon>Xylariomycetidae</taxon>
        <taxon>Xylariales</taxon>
        <taxon>Microdochiaceae</taxon>
        <taxon>Microdochium</taxon>
    </lineage>
</organism>
<comment type="cofactor">
    <cofactor evidence="5">
        <name>heme</name>
        <dbReference type="ChEBI" id="CHEBI:30413"/>
    </cofactor>
</comment>
<dbReference type="GO" id="GO:0004497">
    <property type="term" value="F:monooxygenase activity"/>
    <property type="evidence" value="ECO:0007669"/>
    <property type="project" value="InterPro"/>
</dbReference>
<protein>
    <submittedName>
        <fullName evidence="7">Cytochrome P450</fullName>
    </submittedName>
</protein>
<dbReference type="PANTHER" id="PTHR24305">
    <property type="entry name" value="CYTOCHROME P450"/>
    <property type="match status" value="1"/>
</dbReference>
<dbReference type="GO" id="GO:0005506">
    <property type="term" value="F:iron ion binding"/>
    <property type="evidence" value="ECO:0007669"/>
    <property type="project" value="InterPro"/>
</dbReference>
<dbReference type="PRINTS" id="PR00385">
    <property type="entry name" value="P450"/>
</dbReference>
<dbReference type="InterPro" id="IPR036396">
    <property type="entry name" value="Cyt_P450_sf"/>
</dbReference>